<dbReference type="FunFam" id="2.60.40.10:FF:001476">
    <property type="entry name" value="titin isoform X1"/>
    <property type="match status" value="1"/>
</dbReference>
<dbReference type="FunFam" id="2.60.40.10:FF:000425">
    <property type="entry name" value="Myosin light chain kinase"/>
    <property type="match status" value="1"/>
</dbReference>
<dbReference type="PROSITE" id="PS50835">
    <property type="entry name" value="IG_LIKE"/>
    <property type="match status" value="2"/>
</dbReference>
<sequence>VLASNKSKALATKTEISEQVLKKEIVYGEVESYTEIKASHTQMAMTEGQSLTLKANIPRASDIRWILNGMELANSEDYRYGVSGNNHTMTIKKVSQYEQGVITCEAKTEHGLVKCQFNTTVTEARSDAPSFLVQPRSQNVNEGQNVKFTCEIAGEPAPEIEWFKDNIMISMTSNTKLSRSKNVYTLEIIEATVADSGKYTIKAKNKYGQCSATSSLNIITLVEEPAKMVIMEQRAAAASLHSDSFSATSVHMAGASMAKASMAHEGSFQRQFESMSAASMSAMTSESMVSMSSSSMMKMSIDTLINSYLFFSHCPVAPKIEFLPEDISIELGRPLSVSCAFSGDPTPEIEWTRTGKQCDEDSDRFHIETTEDLTTLVIPCVKEDDAGAYTLKLSNKLGSAMATVNIHTRSM</sequence>
<dbReference type="PANTHER" id="PTHR47633">
    <property type="entry name" value="IMMUNOGLOBULIN"/>
    <property type="match status" value="1"/>
</dbReference>
<dbReference type="Pfam" id="PF07679">
    <property type="entry name" value="I-set"/>
    <property type="match status" value="3"/>
</dbReference>
<evidence type="ECO:0000259" key="5">
    <source>
        <dbReference type="PROSITE" id="PS50835"/>
    </source>
</evidence>
<dbReference type="InParanoid" id="A0A674F292"/>
<dbReference type="OMA" id="FKNNMPI"/>
<keyword evidence="4" id="KW-0393">Immunoglobulin domain</keyword>
<dbReference type="SUPFAM" id="SSF48726">
    <property type="entry name" value="Immunoglobulin"/>
    <property type="match status" value="3"/>
</dbReference>
<dbReference type="GeneTree" id="ENSGT01110000267173"/>
<keyword evidence="3" id="KW-0677">Repeat</keyword>
<accession>A0A674F292</accession>
<dbReference type="InterPro" id="IPR013783">
    <property type="entry name" value="Ig-like_fold"/>
</dbReference>
<evidence type="ECO:0000313" key="6">
    <source>
        <dbReference type="Ensembl" id="ENSSTUP00000114671.1"/>
    </source>
</evidence>
<evidence type="ECO:0000256" key="3">
    <source>
        <dbReference type="ARBA" id="ARBA00022737"/>
    </source>
</evidence>
<dbReference type="InterPro" id="IPR003598">
    <property type="entry name" value="Ig_sub2"/>
</dbReference>
<dbReference type="Proteomes" id="UP000472277">
    <property type="component" value="Chromosome 20"/>
</dbReference>
<feature type="domain" description="Ig-like" evidence="5">
    <location>
        <begin position="318"/>
        <end position="407"/>
    </location>
</feature>
<reference evidence="6" key="1">
    <citation type="submission" date="2025-08" db="UniProtKB">
        <authorList>
            <consortium name="Ensembl"/>
        </authorList>
    </citation>
    <scope>IDENTIFICATION</scope>
</reference>
<comment type="subcellular location">
    <subcellularLocation>
        <location evidence="1">Cytoplasm</location>
    </subcellularLocation>
</comment>
<keyword evidence="7" id="KW-1185">Reference proteome</keyword>
<dbReference type="InterPro" id="IPR003599">
    <property type="entry name" value="Ig_sub"/>
</dbReference>
<dbReference type="SMART" id="SM00408">
    <property type="entry name" value="IGc2"/>
    <property type="match status" value="3"/>
</dbReference>
<dbReference type="InterPro" id="IPR036179">
    <property type="entry name" value="Ig-like_dom_sf"/>
</dbReference>
<protein>
    <recommendedName>
        <fullName evidence="5">Ig-like domain-containing protein</fullName>
    </recommendedName>
</protein>
<organism evidence="6 7">
    <name type="scientific">Salmo trutta</name>
    <name type="common">Brown trout</name>
    <dbReference type="NCBI Taxonomy" id="8032"/>
    <lineage>
        <taxon>Eukaryota</taxon>
        <taxon>Metazoa</taxon>
        <taxon>Chordata</taxon>
        <taxon>Craniata</taxon>
        <taxon>Vertebrata</taxon>
        <taxon>Euteleostomi</taxon>
        <taxon>Actinopterygii</taxon>
        <taxon>Neopterygii</taxon>
        <taxon>Teleostei</taxon>
        <taxon>Protacanthopterygii</taxon>
        <taxon>Salmoniformes</taxon>
        <taxon>Salmonidae</taxon>
        <taxon>Salmoninae</taxon>
        <taxon>Salmo</taxon>
    </lineage>
</organism>
<name>A0A674F292_SALTR</name>
<evidence type="ECO:0000256" key="2">
    <source>
        <dbReference type="ARBA" id="ARBA00022490"/>
    </source>
</evidence>
<dbReference type="InterPro" id="IPR007110">
    <property type="entry name" value="Ig-like_dom"/>
</dbReference>
<dbReference type="InterPro" id="IPR013098">
    <property type="entry name" value="Ig_I-set"/>
</dbReference>
<dbReference type="SMART" id="SM00409">
    <property type="entry name" value="IG"/>
    <property type="match status" value="3"/>
</dbReference>
<dbReference type="Ensembl" id="ENSSTUT00000122704.1">
    <property type="protein sequence ID" value="ENSSTUP00000114671.1"/>
    <property type="gene ID" value="ENSSTUG00000050546.1"/>
</dbReference>
<evidence type="ECO:0000256" key="1">
    <source>
        <dbReference type="ARBA" id="ARBA00004496"/>
    </source>
</evidence>
<feature type="domain" description="Ig-like" evidence="5">
    <location>
        <begin position="129"/>
        <end position="217"/>
    </location>
</feature>
<keyword evidence="2" id="KW-0963">Cytoplasm</keyword>
<dbReference type="GO" id="GO:0005737">
    <property type="term" value="C:cytoplasm"/>
    <property type="evidence" value="ECO:0007669"/>
    <property type="project" value="UniProtKB-SubCell"/>
</dbReference>
<dbReference type="AlphaFoldDB" id="A0A674F292"/>
<evidence type="ECO:0000313" key="7">
    <source>
        <dbReference type="Proteomes" id="UP000472277"/>
    </source>
</evidence>
<dbReference type="FunFam" id="2.60.40.10:FF:000031">
    <property type="entry name" value="Myosin-binding protein C, slow type"/>
    <property type="match status" value="1"/>
</dbReference>
<evidence type="ECO:0000256" key="4">
    <source>
        <dbReference type="ARBA" id="ARBA00023319"/>
    </source>
</evidence>
<reference evidence="6" key="2">
    <citation type="submission" date="2025-09" db="UniProtKB">
        <authorList>
            <consortium name="Ensembl"/>
        </authorList>
    </citation>
    <scope>IDENTIFICATION</scope>
</reference>
<dbReference type="Gene3D" id="2.60.40.10">
    <property type="entry name" value="Immunoglobulins"/>
    <property type="match status" value="3"/>
</dbReference>
<proteinExistence type="predicted"/>